<reference evidence="2" key="2">
    <citation type="submission" date="2023-07" db="EMBL/GenBank/DDBJ databases">
        <authorList>
            <person name="Sun H."/>
        </authorList>
    </citation>
    <scope>NUCLEOTIDE SEQUENCE</scope>
    <source>
        <strain evidence="2">05753</strain>
    </source>
</reference>
<feature type="chain" id="PRO_5046037993" evidence="1">
    <location>
        <begin position="29"/>
        <end position="200"/>
    </location>
</feature>
<dbReference type="Gene3D" id="2.40.160.20">
    <property type="match status" value="1"/>
</dbReference>
<dbReference type="Pfam" id="PF09411">
    <property type="entry name" value="PagL"/>
    <property type="match status" value="1"/>
</dbReference>
<keyword evidence="2" id="KW-0378">Hydrolase</keyword>
<sequence length="200" mass="21740">MRQFTASKLVISALLCASALVSANPAISADYASSQPATLEKPIFDEARFGWQVGIDKTFTNDEKGSFITGMVFFDPWNHFEATGWDRFIRPRIHVGGDVSTAGETNQIYAGFSWTVNLTDQFFLEAGFGGSLNDGTREPDGGRGPFVGCNALFHEYVAAGVNLDKNWRIVAQAEHSSHANLCGDTNNGLTRGGVMIGYKF</sequence>
<dbReference type="EMBL" id="JAUKWQ010000009">
    <property type="protein sequence ID" value="MDO1584531.1"/>
    <property type="molecule type" value="Genomic_DNA"/>
</dbReference>
<gene>
    <name evidence="2" type="ORF">Q2T52_20790</name>
</gene>
<feature type="signal peptide" evidence="1">
    <location>
        <begin position="1"/>
        <end position="28"/>
    </location>
</feature>
<accession>A0ABT8T1K2</accession>
<evidence type="ECO:0000256" key="1">
    <source>
        <dbReference type="SAM" id="SignalP"/>
    </source>
</evidence>
<reference evidence="2" key="1">
    <citation type="journal article" date="2015" name="Int. J. Syst. Evol. Microbiol.">
        <title>Rhizobium oryzicola sp. nov., potential plant-growth-promoting endophytic bacteria isolated from rice roots.</title>
        <authorList>
            <person name="Zhang X.X."/>
            <person name="Gao J.S."/>
            <person name="Cao Y.H."/>
            <person name="Sheirdil R.A."/>
            <person name="Wang X.C."/>
            <person name="Zhang L."/>
        </authorList>
    </citation>
    <scope>NUCLEOTIDE SEQUENCE</scope>
    <source>
        <strain evidence="2">05753</strain>
    </source>
</reference>
<evidence type="ECO:0000313" key="2">
    <source>
        <dbReference type="EMBL" id="MDO1584531.1"/>
    </source>
</evidence>
<evidence type="ECO:0000313" key="3">
    <source>
        <dbReference type="Proteomes" id="UP001169006"/>
    </source>
</evidence>
<dbReference type="InterPro" id="IPR018550">
    <property type="entry name" value="Lipid-A_deacylase-rel"/>
</dbReference>
<name>A0ABT8T1K2_9HYPH</name>
<comment type="caution">
    <text evidence="2">The sequence shown here is derived from an EMBL/GenBank/DDBJ whole genome shotgun (WGS) entry which is preliminary data.</text>
</comment>
<organism evidence="2 3">
    <name type="scientific">Rhizobium oryzicola</name>
    <dbReference type="NCBI Taxonomy" id="1232668"/>
    <lineage>
        <taxon>Bacteria</taxon>
        <taxon>Pseudomonadati</taxon>
        <taxon>Pseudomonadota</taxon>
        <taxon>Alphaproteobacteria</taxon>
        <taxon>Hyphomicrobiales</taxon>
        <taxon>Rhizobiaceae</taxon>
        <taxon>Rhizobium/Agrobacterium group</taxon>
        <taxon>Rhizobium</taxon>
    </lineage>
</organism>
<proteinExistence type="predicted"/>
<protein>
    <submittedName>
        <fullName evidence="2">Acyloxyacyl hydrolase</fullName>
    </submittedName>
</protein>
<keyword evidence="3" id="KW-1185">Reference proteome</keyword>
<dbReference type="Proteomes" id="UP001169006">
    <property type="component" value="Unassembled WGS sequence"/>
</dbReference>
<dbReference type="RefSeq" id="WP_302078779.1">
    <property type="nucleotide sequence ID" value="NZ_JAUKWQ010000009.1"/>
</dbReference>
<keyword evidence="1" id="KW-0732">Signal</keyword>
<dbReference type="GO" id="GO:0016787">
    <property type="term" value="F:hydrolase activity"/>
    <property type="evidence" value="ECO:0007669"/>
    <property type="project" value="UniProtKB-KW"/>
</dbReference>